<comment type="subcellular location">
    <subcellularLocation>
        <location evidence="1">Nucleus</location>
    </subcellularLocation>
</comment>
<name>A0AAE1MW59_9FABA</name>
<feature type="region of interest" description="VHIID" evidence="5">
    <location>
        <begin position="198"/>
        <end position="263"/>
    </location>
</feature>
<gene>
    <name evidence="6" type="ORF">QN277_016212</name>
</gene>
<dbReference type="Proteomes" id="UP001293593">
    <property type="component" value="Unassembled WGS sequence"/>
</dbReference>
<feature type="region of interest" description="Leucine repeat II (LRII)" evidence="5">
    <location>
        <begin position="279"/>
        <end position="311"/>
    </location>
</feature>
<keyword evidence="4" id="KW-0539">Nucleus</keyword>
<dbReference type="EMBL" id="JAWXYG010000003">
    <property type="protein sequence ID" value="KAK4278356.1"/>
    <property type="molecule type" value="Genomic_DNA"/>
</dbReference>
<feature type="short sequence motif" description="VHIID" evidence="5">
    <location>
        <begin position="229"/>
        <end position="233"/>
    </location>
</feature>
<accession>A0AAE1MW59</accession>
<evidence type="ECO:0000256" key="5">
    <source>
        <dbReference type="PROSITE-ProRule" id="PRU01191"/>
    </source>
</evidence>
<comment type="similarity">
    <text evidence="5">Belongs to the GRAS family.</text>
</comment>
<feature type="region of interest" description="Leucine repeat I (LRI)" evidence="5">
    <location>
        <begin position="119"/>
        <end position="179"/>
    </location>
</feature>
<keyword evidence="2" id="KW-0805">Transcription regulation</keyword>
<protein>
    <submittedName>
        <fullName evidence="6">Uncharacterized protein</fullName>
    </submittedName>
</protein>
<sequence length="485" mass="54653">MQASQKHEICYGSVQTLESYHSSLAQTIESCSTSNSNPDLSSPSANGSPVLNSYMLKTQNSFESCLTQTQDIDDLSHKLHELETAMLGPDEEISVAYDADAVMYEAERWKKTTEMISRGDLKEMLCACAHAMEENDMETSEWLISELRQMVSISGNPLQRLGAYALEALVARLSSSGSKICKSLKCREPTASELLSYMNKLYEICPYFKFGYLSANGVIADAMKQENKVHIIDFQINQGIQWVSLIRALACRPGGPPTIRITGVDDSASAFTRGGGLEIVGKRLSALAQSCNVPFQFLAMEVSASDVDFQHLKILPGEAIAVNFTMMLHHLQDETMERLLRLVNCLCPKVVTLVEQESDTNHVPFYPRFVQTLNYYLPVFESIDDVMARDHRDRINVEQHCLAREIVNLIACEGEDRVERHETLETWRSRFRMAGFGPYPLNSFINFTIKNLLEDYSKNYTLLEKDGALYLGWMNHPLVSSCAWR</sequence>
<evidence type="ECO:0000256" key="3">
    <source>
        <dbReference type="ARBA" id="ARBA00023163"/>
    </source>
</evidence>
<organism evidence="6 7">
    <name type="scientific">Acacia crassicarpa</name>
    <name type="common">northern wattle</name>
    <dbReference type="NCBI Taxonomy" id="499986"/>
    <lineage>
        <taxon>Eukaryota</taxon>
        <taxon>Viridiplantae</taxon>
        <taxon>Streptophyta</taxon>
        <taxon>Embryophyta</taxon>
        <taxon>Tracheophyta</taxon>
        <taxon>Spermatophyta</taxon>
        <taxon>Magnoliopsida</taxon>
        <taxon>eudicotyledons</taxon>
        <taxon>Gunneridae</taxon>
        <taxon>Pentapetalae</taxon>
        <taxon>rosids</taxon>
        <taxon>fabids</taxon>
        <taxon>Fabales</taxon>
        <taxon>Fabaceae</taxon>
        <taxon>Caesalpinioideae</taxon>
        <taxon>mimosoid clade</taxon>
        <taxon>Acacieae</taxon>
        <taxon>Acacia</taxon>
    </lineage>
</organism>
<comment type="caution">
    <text evidence="5">Lacks conserved residue(s) required for the propagation of feature annotation.</text>
</comment>
<proteinExistence type="inferred from homology"/>
<evidence type="ECO:0000256" key="2">
    <source>
        <dbReference type="ARBA" id="ARBA00023015"/>
    </source>
</evidence>
<dbReference type="PANTHER" id="PTHR31636">
    <property type="entry name" value="OSJNBA0084A10.13 PROTEIN-RELATED"/>
    <property type="match status" value="1"/>
</dbReference>
<evidence type="ECO:0000256" key="4">
    <source>
        <dbReference type="ARBA" id="ARBA00023242"/>
    </source>
</evidence>
<comment type="caution">
    <text evidence="6">The sequence shown here is derived from an EMBL/GenBank/DDBJ whole genome shotgun (WGS) entry which is preliminary data.</text>
</comment>
<dbReference type="PROSITE" id="PS50985">
    <property type="entry name" value="GRAS"/>
    <property type="match status" value="1"/>
</dbReference>
<keyword evidence="7" id="KW-1185">Reference proteome</keyword>
<dbReference type="Pfam" id="PF03514">
    <property type="entry name" value="GRAS"/>
    <property type="match status" value="1"/>
</dbReference>
<dbReference type="AlphaFoldDB" id="A0AAE1MW59"/>
<reference evidence="6" key="1">
    <citation type="submission" date="2023-10" db="EMBL/GenBank/DDBJ databases">
        <title>Chromosome-level genome of the transformable northern wattle, Acacia crassicarpa.</title>
        <authorList>
            <person name="Massaro I."/>
            <person name="Sinha N.R."/>
            <person name="Poethig S."/>
            <person name="Leichty A.R."/>
        </authorList>
    </citation>
    <scope>NUCLEOTIDE SEQUENCE</scope>
    <source>
        <strain evidence="6">Acra3RX</strain>
        <tissue evidence="6">Leaf</tissue>
    </source>
</reference>
<dbReference type="GO" id="GO:0005634">
    <property type="term" value="C:nucleus"/>
    <property type="evidence" value="ECO:0007669"/>
    <property type="project" value="UniProtKB-SubCell"/>
</dbReference>
<keyword evidence="3" id="KW-0804">Transcription</keyword>
<evidence type="ECO:0000313" key="7">
    <source>
        <dbReference type="Proteomes" id="UP001293593"/>
    </source>
</evidence>
<feature type="region of interest" description="SAW" evidence="5">
    <location>
        <begin position="411"/>
        <end position="485"/>
    </location>
</feature>
<evidence type="ECO:0000313" key="6">
    <source>
        <dbReference type="EMBL" id="KAK4278356.1"/>
    </source>
</evidence>
<dbReference type="InterPro" id="IPR005202">
    <property type="entry name" value="TF_GRAS"/>
</dbReference>
<evidence type="ECO:0000256" key="1">
    <source>
        <dbReference type="ARBA" id="ARBA00004123"/>
    </source>
</evidence>